<keyword evidence="1" id="KW-0472">Membrane</keyword>
<proteinExistence type="predicted"/>
<keyword evidence="1" id="KW-1133">Transmembrane helix</keyword>
<keyword evidence="3" id="KW-1185">Reference proteome</keyword>
<name>A0ABU0SHL8_9ACTN</name>
<dbReference type="Proteomes" id="UP001230328">
    <property type="component" value="Unassembled WGS sequence"/>
</dbReference>
<evidence type="ECO:0000313" key="2">
    <source>
        <dbReference type="EMBL" id="MDQ1022732.1"/>
    </source>
</evidence>
<feature type="transmembrane region" description="Helical" evidence="1">
    <location>
        <begin position="19"/>
        <end position="36"/>
    </location>
</feature>
<keyword evidence="1" id="KW-0812">Transmembrane</keyword>
<reference evidence="2 3" key="1">
    <citation type="submission" date="2023-07" db="EMBL/GenBank/DDBJ databases">
        <title>Comparative genomics of wheat-associated soil bacteria to identify genetic determinants of phenazine resistance.</title>
        <authorList>
            <person name="Mouncey N."/>
        </authorList>
    </citation>
    <scope>NUCLEOTIDE SEQUENCE [LARGE SCALE GENOMIC DNA]</scope>
    <source>
        <strain evidence="2 3">V2I4</strain>
    </source>
</reference>
<gene>
    <name evidence="2" type="ORF">QF035_000314</name>
</gene>
<protein>
    <submittedName>
        <fullName evidence="2">Uncharacterized protein</fullName>
    </submittedName>
</protein>
<evidence type="ECO:0000256" key="1">
    <source>
        <dbReference type="SAM" id="Phobius"/>
    </source>
</evidence>
<evidence type="ECO:0000313" key="3">
    <source>
        <dbReference type="Proteomes" id="UP001230328"/>
    </source>
</evidence>
<sequence>MAAVQAQVSQVITERRNSMIVRTCACLAAGMPYYAYPRGL</sequence>
<comment type="caution">
    <text evidence="2">The sequence shown here is derived from an EMBL/GenBank/DDBJ whole genome shotgun (WGS) entry which is preliminary data.</text>
</comment>
<accession>A0ABU0SHL8</accession>
<dbReference type="EMBL" id="JAUSZI010000002">
    <property type="protein sequence ID" value="MDQ1022732.1"/>
    <property type="molecule type" value="Genomic_DNA"/>
</dbReference>
<organism evidence="2 3">
    <name type="scientific">Streptomyces umbrinus</name>
    <dbReference type="NCBI Taxonomy" id="67370"/>
    <lineage>
        <taxon>Bacteria</taxon>
        <taxon>Bacillati</taxon>
        <taxon>Actinomycetota</taxon>
        <taxon>Actinomycetes</taxon>
        <taxon>Kitasatosporales</taxon>
        <taxon>Streptomycetaceae</taxon>
        <taxon>Streptomyces</taxon>
        <taxon>Streptomyces phaeochromogenes group</taxon>
    </lineage>
</organism>